<feature type="chain" id="PRO_5046295053" evidence="1">
    <location>
        <begin position="22"/>
        <end position="569"/>
    </location>
</feature>
<dbReference type="Proteomes" id="UP000199663">
    <property type="component" value="Unassembled WGS sequence"/>
</dbReference>
<evidence type="ECO:0000256" key="1">
    <source>
        <dbReference type="SAM" id="SignalP"/>
    </source>
</evidence>
<keyword evidence="1" id="KW-0732">Signal</keyword>
<keyword evidence="3" id="KW-1185">Reference proteome</keyword>
<dbReference type="Gene3D" id="2.40.160.130">
    <property type="entry name" value="Capsule assembly protein Wzi"/>
    <property type="match status" value="1"/>
</dbReference>
<sequence length="569" mass="65761">MRLKFSILICFTVFLVPLGLAQTIPAGNPVLEEALRRKQVFGEYDTDVSFLHRPIQLNHLAKKDSVPYWQYFELKNNTLSEKVKPQKKYFNVLPLQNTTVYNANRPYGWGNGALGAGVGFQNMVSGGIEGRFHFLRFQFKPEWITAQNKAYEGFGADFSDNVLFARFRFWNFGDNPERFTEEYNSFLTWGQSNLSLVLGPVDLGVSNENIWWGPGQFNGLIFSNNARGFKHVSLKTNRPVDVFIGNLEAEMIVGRLESSGVGASQNQSLNQRFFLPFTGDWRYLNGLSVSIQPKFLPKFYFGFNRTFQQFSKNKGNSFGDYFPVFEVLQKEKLFVNDNSVDYDGEAQDQQISVFGRYLNPKGKFEIYFEFGKRDHNFNWREFVLNPDHARAYLLGFTKLIPFKGQPEKIIQIRAEITQQHESVNRYVRYADLGFGNTSWHTHYQVRGFTHYGESLGVGIGTGSNIQTVEISLVEKLNKKGIVLERLENQQDFFYRSFAQQGQRKPWIDLSLGFLFDHQWNNFMLSSKVKIINAHNYQWKLDAVGNKEFPVGQNKLSIFAQTHLIYFLSK</sequence>
<name>A0A1H3PWK3_9BACT</name>
<dbReference type="RefSeq" id="WP_019599462.1">
    <property type="nucleotide sequence ID" value="NZ_FNQC01000005.1"/>
</dbReference>
<proteinExistence type="predicted"/>
<organism evidence="2 3">
    <name type="scientific">Rhodonellum ikkaensis</name>
    <dbReference type="NCBI Taxonomy" id="336829"/>
    <lineage>
        <taxon>Bacteria</taxon>
        <taxon>Pseudomonadati</taxon>
        <taxon>Bacteroidota</taxon>
        <taxon>Cytophagia</taxon>
        <taxon>Cytophagales</taxon>
        <taxon>Cytophagaceae</taxon>
        <taxon>Rhodonellum</taxon>
    </lineage>
</organism>
<gene>
    <name evidence="2" type="ORF">SAMN05444412_10579</name>
</gene>
<reference evidence="2 3" key="1">
    <citation type="submission" date="2016-10" db="EMBL/GenBank/DDBJ databases">
        <authorList>
            <person name="Varghese N."/>
            <person name="Submissions S."/>
        </authorList>
    </citation>
    <scope>NUCLEOTIDE SEQUENCE [LARGE SCALE GENOMIC DNA]</scope>
    <source>
        <strain evidence="2 3">DSM 17997</strain>
    </source>
</reference>
<feature type="signal peptide" evidence="1">
    <location>
        <begin position="1"/>
        <end position="21"/>
    </location>
</feature>
<dbReference type="InterPro" id="IPR026950">
    <property type="entry name" value="Caps_assemb_Wzi"/>
</dbReference>
<protein>
    <submittedName>
        <fullName evidence="2">Capsule assembly protein Wzi</fullName>
    </submittedName>
</protein>
<evidence type="ECO:0000313" key="3">
    <source>
        <dbReference type="Proteomes" id="UP000199663"/>
    </source>
</evidence>
<dbReference type="InterPro" id="IPR038636">
    <property type="entry name" value="Wzi_sf"/>
</dbReference>
<dbReference type="Pfam" id="PF14052">
    <property type="entry name" value="Caps_assemb_Wzi"/>
    <property type="match status" value="1"/>
</dbReference>
<comment type="caution">
    <text evidence="2">The sequence shown here is derived from an EMBL/GenBank/DDBJ whole genome shotgun (WGS) entry which is preliminary data.</text>
</comment>
<evidence type="ECO:0000313" key="2">
    <source>
        <dbReference type="EMBL" id="SDZ05692.1"/>
    </source>
</evidence>
<accession>A0A1H3PWK3</accession>
<dbReference type="EMBL" id="FNQC01000005">
    <property type="protein sequence ID" value="SDZ05692.1"/>
    <property type="molecule type" value="Genomic_DNA"/>
</dbReference>